<dbReference type="PANTHER" id="PTHR34138">
    <property type="entry name" value="CELL SHAPE-DETERMINING PROTEIN MREC"/>
    <property type="match status" value="1"/>
</dbReference>
<dbReference type="InterPro" id="IPR042175">
    <property type="entry name" value="Cell/Rod_MreC_2"/>
</dbReference>
<evidence type="ECO:0000256" key="1">
    <source>
        <dbReference type="ARBA" id="ARBA00009369"/>
    </source>
</evidence>
<dbReference type="RefSeq" id="WP_345331885.1">
    <property type="nucleotide sequence ID" value="NZ_BAABJI010000002.1"/>
</dbReference>
<dbReference type="PANTHER" id="PTHR34138:SF1">
    <property type="entry name" value="CELL SHAPE-DETERMINING PROTEIN MREC"/>
    <property type="match status" value="1"/>
</dbReference>
<keyword evidence="5" id="KW-1133">Transmembrane helix</keyword>
<keyword evidence="8" id="KW-1185">Reference proteome</keyword>
<dbReference type="InterPro" id="IPR055342">
    <property type="entry name" value="MreC_beta-barrel_core"/>
</dbReference>
<evidence type="ECO:0000313" key="8">
    <source>
        <dbReference type="Proteomes" id="UP001501436"/>
    </source>
</evidence>
<organism evidence="7 8">
    <name type="scientific">Mucilaginibacter defluvii</name>
    <dbReference type="NCBI Taxonomy" id="1196019"/>
    <lineage>
        <taxon>Bacteria</taxon>
        <taxon>Pseudomonadati</taxon>
        <taxon>Bacteroidota</taxon>
        <taxon>Sphingobacteriia</taxon>
        <taxon>Sphingobacteriales</taxon>
        <taxon>Sphingobacteriaceae</taxon>
        <taxon>Mucilaginibacter</taxon>
    </lineage>
</organism>
<accession>A0ABP9G049</accession>
<evidence type="ECO:0000256" key="2">
    <source>
        <dbReference type="ARBA" id="ARBA00013855"/>
    </source>
</evidence>
<proteinExistence type="inferred from homology"/>
<reference evidence="8" key="1">
    <citation type="journal article" date="2019" name="Int. J. Syst. Evol. Microbiol.">
        <title>The Global Catalogue of Microorganisms (GCM) 10K type strain sequencing project: providing services to taxonomists for standard genome sequencing and annotation.</title>
        <authorList>
            <consortium name="The Broad Institute Genomics Platform"/>
            <consortium name="The Broad Institute Genome Sequencing Center for Infectious Disease"/>
            <person name="Wu L."/>
            <person name="Ma J."/>
        </authorList>
    </citation>
    <scope>NUCLEOTIDE SEQUENCE [LARGE SCALE GENOMIC DNA]</scope>
    <source>
        <strain evidence="8">JCM 18283</strain>
    </source>
</reference>
<evidence type="ECO:0000256" key="3">
    <source>
        <dbReference type="ARBA" id="ARBA00022960"/>
    </source>
</evidence>
<feature type="domain" description="Rod shape-determining protein MreC beta-barrel core" evidence="6">
    <location>
        <begin position="111"/>
        <end position="258"/>
    </location>
</feature>
<evidence type="ECO:0000256" key="5">
    <source>
        <dbReference type="SAM" id="Phobius"/>
    </source>
</evidence>
<feature type="transmembrane region" description="Helical" evidence="5">
    <location>
        <begin position="12"/>
        <end position="31"/>
    </location>
</feature>
<keyword evidence="5" id="KW-0472">Membrane</keyword>
<comment type="similarity">
    <text evidence="1">Belongs to the MreC family.</text>
</comment>
<dbReference type="Pfam" id="PF04085">
    <property type="entry name" value="MreC"/>
    <property type="match status" value="1"/>
</dbReference>
<dbReference type="InterPro" id="IPR042177">
    <property type="entry name" value="Cell/Rod_1"/>
</dbReference>
<comment type="caution">
    <text evidence="7">The sequence shown here is derived from an EMBL/GenBank/DDBJ whole genome shotgun (WGS) entry which is preliminary data.</text>
</comment>
<dbReference type="Gene3D" id="2.40.10.340">
    <property type="entry name" value="Rod shape-determining protein MreC, domain 1"/>
    <property type="match status" value="1"/>
</dbReference>
<keyword evidence="3" id="KW-0133">Cell shape</keyword>
<name>A0ABP9G049_9SPHI</name>
<dbReference type="Gene3D" id="2.40.10.350">
    <property type="entry name" value="Rod shape-determining protein MreC, domain 2"/>
    <property type="match status" value="1"/>
</dbReference>
<dbReference type="EMBL" id="BAABJI010000002">
    <property type="protein sequence ID" value="GAA4922814.1"/>
    <property type="molecule type" value="Genomic_DNA"/>
</dbReference>
<dbReference type="Proteomes" id="UP001501436">
    <property type="component" value="Unassembled WGS sequence"/>
</dbReference>
<keyword evidence="5" id="KW-0812">Transmembrane</keyword>
<gene>
    <name evidence="7" type="primary">mreC</name>
    <name evidence="7" type="ORF">GCM10023313_28550</name>
</gene>
<dbReference type="NCBIfam" id="NF010532">
    <property type="entry name" value="PRK13922.9-3"/>
    <property type="match status" value="1"/>
</dbReference>
<evidence type="ECO:0000313" key="7">
    <source>
        <dbReference type="EMBL" id="GAA4922814.1"/>
    </source>
</evidence>
<protein>
    <recommendedName>
        <fullName evidence="2">Cell shape-determining protein MreC</fullName>
    </recommendedName>
    <alternativeName>
        <fullName evidence="4">Cell shape protein MreC</fullName>
    </alternativeName>
</protein>
<evidence type="ECO:0000259" key="6">
    <source>
        <dbReference type="Pfam" id="PF04085"/>
    </source>
</evidence>
<evidence type="ECO:0000256" key="4">
    <source>
        <dbReference type="ARBA" id="ARBA00032089"/>
    </source>
</evidence>
<dbReference type="InterPro" id="IPR007221">
    <property type="entry name" value="MreC"/>
</dbReference>
<sequence>MRNLLIFITKYSAFFLFLIFEGIALFIFINYNNFQRASFINTSNEVTGNLYRNINNVNDYLKLKEINDSLAHQNALLRNQLMSSLYVDTAGRKKINDTVYKQQYTYIEARVINNSVNKRMNYITINKGSLNGIAKGMGVIADGGVVGIVMQASPHFSVIRSLLHKDTRISAMLANSKEGGSFMWAEDMDPHKGLLYDVANSAQPHLGDTVVTDQHSLFPIGIPLGRVSNLKPKTGGFFLNMEVKLSVDFSKLEYVYVINNKFAQEQQGLEALQKTDE</sequence>